<dbReference type="InterPro" id="IPR001034">
    <property type="entry name" value="DeoR_HTH"/>
</dbReference>
<dbReference type="SUPFAM" id="SSF63520">
    <property type="entry name" value="PTS-regulatory domain, PRD"/>
    <property type="match status" value="2"/>
</dbReference>
<dbReference type="InterPro" id="IPR011608">
    <property type="entry name" value="PRD"/>
</dbReference>
<keyword evidence="4" id="KW-0804">Transcription</keyword>
<feature type="domain" description="HTH deoR-type" evidence="5">
    <location>
        <begin position="10"/>
        <end position="70"/>
    </location>
</feature>
<evidence type="ECO:0000259" key="5">
    <source>
        <dbReference type="PROSITE" id="PS51000"/>
    </source>
</evidence>
<dbReference type="Pfam" id="PF00359">
    <property type="entry name" value="PTS_EIIA_2"/>
    <property type="match status" value="1"/>
</dbReference>
<keyword evidence="2" id="KW-0677">Repeat</keyword>
<dbReference type="InterPro" id="IPR013011">
    <property type="entry name" value="PTS_EIIB_2"/>
</dbReference>
<dbReference type="OrthoDB" id="9776005at2"/>
<evidence type="ECO:0000259" key="6">
    <source>
        <dbReference type="PROSITE" id="PS51094"/>
    </source>
</evidence>
<dbReference type="RefSeq" id="WP_151698656.1">
    <property type="nucleotide sequence ID" value="NZ_CP031223.1"/>
</dbReference>
<dbReference type="InterPro" id="IPR036390">
    <property type="entry name" value="WH_DNA-bd_sf"/>
</dbReference>
<dbReference type="PANTHER" id="PTHR30185:SF18">
    <property type="entry name" value="TRANSCRIPTIONAL REGULATOR MTLR"/>
    <property type="match status" value="1"/>
</dbReference>
<dbReference type="PROSITE" id="PS51000">
    <property type="entry name" value="HTH_DEOR_2"/>
    <property type="match status" value="1"/>
</dbReference>
<name>A0A5J6SIN9_9BACI</name>
<feature type="domain" description="PRD" evidence="8">
    <location>
        <begin position="317"/>
        <end position="422"/>
    </location>
</feature>
<dbReference type="PROSITE" id="PS51372">
    <property type="entry name" value="PRD_2"/>
    <property type="match status" value="2"/>
</dbReference>
<dbReference type="EMBL" id="CP031223">
    <property type="protein sequence ID" value="QFF97711.1"/>
    <property type="molecule type" value="Genomic_DNA"/>
</dbReference>
<dbReference type="KEGG" id="psyo:PB01_02195"/>
<dbReference type="InterPro" id="IPR036095">
    <property type="entry name" value="PTS_EIIB-like_sf"/>
</dbReference>
<evidence type="ECO:0000259" key="8">
    <source>
        <dbReference type="PROSITE" id="PS51372"/>
    </source>
</evidence>
<keyword evidence="10" id="KW-1185">Reference proteome</keyword>
<feature type="domain" description="PTS EIIA type-2" evidence="6">
    <location>
        <begin position="545"/>
        <end position="692"/>
    </location>
</feature>
<reference evidence="9 10" key="1">
    <citation type="submission" date="2018-07" db="EMBL/GenBank/DDBJ databases">
        <title>Complete genome sequence of Psychrobacillus sp. PB01, isolated from iceberg, and comparative genome analysis of Psychrobacillus strains.</title>
        <authorList>
            <person name="Lee P.C."/>
        </authorList>
    </citation>
    <scope>NUCLEOTIDE SEQUENCE [LARGE SCALE GENOMIC DNA]</scope>
    <source>
        <strain evidence="9 10">PB01</strain>
    </source>
</reference>
<evidence type="ECO:0000256" key="4">
    <source>
        <dbReference type="ARBA" id="ARBA00023163"/>
    </source>
</evidence>
<feature type="domain" description="PRD" evidence="8">
    <location>
        <begin position="207"/>
        <end position="312"/>
    </location>
</feature>
<evidence type="ECO:0000313" key="10">
    <source>
        <dbReference type="Proteomes" id="UP000325517"/>
    </source>
</evidence>
<dbReference type="CDD" id="cd05568">
    <property type="entry name" value="PTS_IIB_bgl_like"/>
    <property type="match status" value="1"/>
</dbReference>
<dbReference type="PROSITE" id="PS51094">
    <property type="entry name" value="PTS_EIIA_TYPE_2"/>
    <property type="match status" value="1"/>
</dbReference>
<evidence type="ECO:0000256" key="1">
    <source>
        <dbReference type="ARBA" id="ARBA00022679"/>
    </source>
</evidence>
<dbReference type="Gene3D" id="3.40.930.10">
    <property type="entry name" value="Mannitol-specific EII, Chain A"/>
    <property type="match status" value="1"/>
</dbReference>
<sequence>MNEVFNMYISAREKMIIEALIVEQGEVTIKELSQKIDVSSRTIHRDLNKIEELLDSYQLELIKKSGVGVQIIGKEKSKLELIKQLETFTFREYTLDERQTMILCILYESSEPVKLFTLSKDLGVSISTVSADLMKLEEQLKPFQLSILKKRGYGVELSGTEEAKRRAISYAIAKTIKEEGLLSLIKEQIHQQSEKHDDPISKRLMHLVDRQKLWKIENVMKDLYPNLSFSMTDNSYVGLIVHLALAIERILQGENIQIEKMYLKQIALEPEYPIAKKIIDGLMKSFQVDIPEAEVGYITMHLQGAKLRQQDGILNEASNLETYMQAKKLVQMMEIATGYQLNHHDSLLEGLVTHLKPAIYRIRQNMGIFNPLLKNIQKDYEELFGHVKIAVENVFPTLVIPDEEIGYLVMHFGSALLGLSGKGDLKAYVICSSGIGTSKLLASRLQQEIPEIAEVVNVSVFELNELPLSERDLVISTIFLQAFHREYIMVSPFMTKDEITQVQLYARRQMLLKKGVPAVKKSYSTVEVLKQKMEKIHLYTGTIADVLNNFHITSQKGKVSAKDCMLEACKLLEKKQIIQKSSTVAEALFTREELGGIGIPGTKLALFHTRIEQVCMPSFTIHKLEQPVFVKGMDGIEMEVHTLLLLLSPQPYHEPGLEVLSLISTIIIENEQSIKLFETEDPEEVQAYLALKFEHFIDENLK</sequence>
<protein>
    <submittedName>
        <fullName evidence="9">PRD domain-containing protein</fullName>
    </submittedName>
</protein>
<evidence type="ECO:0000256" key="2">
    <source>
        <dbReference type="ARBA" id="ARBA00022737"/>
    </source>
</evidence>
<proteinExistence type="predicted"/>
<dbReference type="Gene3D" id="3.40.50.2300">
    <property type="match status" value="1"/>
</dbReference>
<dbReference type="SUPFAM" id="SSF52794">
    <property type="entry name" value="PTS system IIB component-like"/>
    <property type="match status" value="1"/>
</dbReference>
<dbReference type="GO" id="GO:0008982">
    <property type="term" value="F:protein-N(PI)-phosphohistidine-sugar phosphotransferase activity"/>
    <property type="evidence" value="ECO:0007669"/>
    <property type="project" value="InterPro"/>
</dbReference>
<dbReference type="GO" id="GO:0009401">
    <property type="term" value="P:phosphoenolpyruvate-dependent sugar phosphotransferase system"/>
    <property type="evidence" value="ECO:0007669"/>
    <property type="project" value="InterPro"/>
</dbReference>
<keyword evidence="1" id="KW-0808">Transferase</keyword>
<accession>A0A5J6SIN9</accession>
<dbReference type="PROSITE" id="PS51099">
    <property type="entry name" value="PTS_EIIB_TYPE_2"/>
    <property type="match status" value="1"/>
</dbReference>
<organism evidence="9 10">
    <name type="scientific">Psychrobacillus glaciei</name>
    <dbReference type="NCBI Taxonomy" id="2283160"/>
    <lineage>
        <taxon>Bacteria</taxon>
        <taxon>Bacillati</taxon>
        <taxon>Bacillota</taxon>
        <taxon>Bacilli</taxon>
        <taxon>Bacillales</taxon>
        <taxon>Bacillaceae</taxon>
        <taxon>Psychrobacillus</taxon>
    </lineage>
</organism>
<dbReference type="AlphaFoldDB" id="A0A5J6SIN9"/>
<evidence type="ECO:0000259" key="7">
    <source>
        <dbReference type="PROSITE" id="PS51099"/>
    </source>
</evidence>
<dbReference type="Proteomes" id="UP000325517">
    <property type="component" value="Chromosome"/>
</dbReference>
<dbReference type="InterPro" id="IPR036634">
    <property type="entry name" value="PRD_sf"/>
</dbReference>
<dbReference type="Pfam" id="PF00874">
    <property type="entry name" value="PRD"/>
    <property type="match status" value="2"/>
</dbReference>
<evidence type="ECO:0000313" key="9">
    <source>
        <dbReference type="EMBL" id="QFF97711.1"/>
    </source>
</evidence>
<dbReference type="InterPro" id="IPR002178">
    <property type="entry name" value="PTS_EIIA_type-2_dom"/>
</dbReference>
<dbReference type="GO" id="GO:0003700">
    <property type="term" value="F:DNA-binding transcription factor activity"/>
    <property type="evidence" value="ECO:0007669"/>
    <property type="project" value="InterPro"/>
</dbReference>
<dbReference type="InterPro" id="IPR050661">
    <property type="entry name" value="BglG_antiterminators"/>
</dbReference>
<dbReference type="InterPro" id="IPR013196">
    <property type="entry name" value="HTH_11"/>
</dbReference>
<gene>
    <name evidence="9" type="ORF">PB01_02195</name>
</gene>
<keyword evidence="3" id="KW-0805">Transcription regulation</keyword>
<feature type="domain" description="PTS EIIB type-2" evidence="7">
    <location>
        <begin position="425"/>
        <end position="514"/>
    </location>
</feature>
<dbReference type="SUPFAM" id="SSF55804">
    <property type="entry name" value="Phoshotransferase/anion transport protein"/>
    <property type="match status" value="1"/>
</dbReference>
<evidence type="ECO:0000256" key="3">
    <source>
        <dbReference type="ARBA" id="ARBA00023015"/>
    </source>
</evidence>
<dbReference type="PANTHER" id="PTHR30185">
    <property type="entry name" value="CRYPTIC BETA-GLUCOSIDE BGL OPERON ANTITERMINATOR"/>
    <property type="match status" value="1"/>
</dbReference>
<dbReference type="InterPro" id="IPR036388">
    <property type="entry name" value="WH-like_DNA-bd_sf"/>
</dbReference>
<dbReference type="Gene3D" id="1.10.1790.10">
    <property type="entry name" value="PRD domain"/>
    <property type="match status" value="2"/>
</dbReference>
<dbReference type="SUPFAM" id="SSF46785">
    <property type="entry name" value="Winged helix' DNA-binding domain"/>
    <property type="match status" value="2"/>
</dbReference>
<dbReference type="Pfam" id="PF08279">
    <property type="entry name" value="HTH_11"/>
    <property type="match status" value="2"/>
</dbReference>
<dbReference type="InterPro" id="IPR016152">
    <property type="entry name" value="PTrfase/Anion_transptr"/>
</dbReference>
<dbReference type="Gene3D" id="1.10.10.10">
    <property type="entry name" value="Winged helix-like DNA-binding domain superfamily/Winged helix DNA-binding domain"/>
    <property type="match status" value="2"/>
</dbReference>